<dbReference type="RefSeq" id="WP_379597922.1">
    <property type="nucleotide sequence ID" value="NZ_JBHRTN010000018.1"/>
</dbReference>
<keyword evidence="2" id="KW-0378">Hydrolase</keyword>
<gene>
    <name evidence="2" type="ORF">ACFOD4_15825</name>
</gene>
<evidence type="ECO:0000259" key="1">
    <source>
        <dbReference type="PROSITE" id="PS51747"/>
    </source>
</evidence>
<dbReference type="InterPro" id="IPR002125">
    <property type="entry name" value="CMP_dCMP_dom"/>
</dbReference>
<dbReference type="PROSITE" id="PS51747">
    <property type="entry name" value="CYT_DCMP_DEAMINASES_2"/>
    <property type="match status" value="1"/>
</dbReference>
<dbReference type="EC" id="3.5.4.33" evidence="2"/>
<feature type="domain" description="CMP/dCMP-type deaminase" evidence="1">
    <location>
        <begin position="7"/>
        <end position="127"/>
    </location>
</feature>
<proteinExistence type="predicted"/>
<dbReference type="GO" id="GO:0052717">
    <property type="term" value="F:tRNA-specific adenosine-34 deaminase activity"/>
    <property type="evidence" value="ECO:0007669"/>
    <property type="project" value="UniProtKB-EC"/>
</dbReference>
<dbReference type="InterPro" id="IPR016193">
    <property type="entry name" value="Cytidine_deaminase-like"/>
</dbReference>
<dbReference type="SUPFAM" id="SSF53927">
    <property type="entry name" value="Cytidine deaminase-like"/>
    <property type="match status" value="1"/>
</dbReference>
<dbReference type="PANTHER" id="PTHR11079:SF202">
    <property type="entry name" value="TRNA-SPECIFIC ADENOSINE DEAMINASE"/>
    <property type="match status" value="1"/>
</dbReference>
<protein>
    <submittedName>
        <fullName evidence="2">Nucleoside deaminase</fullName>
        <ecNumber evidence="2">3.5.4.33</ecNumber>
    </submittedName>
</protein>
<comment type="caution">
    <text evidence="2">The sequence shown here is derived from an EMBL/GenBank/DDBJ whole genome shotgun (WGS) entry which is preliminary data.</text>
</comment>
<evidence type="ECO:0000313" key="3">
    <source>
        <dbReference type="Proteomes" id="UP001595593"/>
    </source>
</evidence>
<reference evidence="3" key="1">
    <citation type="journal article" date="2019" name="Int. J. Syst. Evol. Microbiol.">
        <title>The Global Catalogue of Microorganisms (GCM) 10K type strain sequencing project: providing services to taxonomists for standard genome sequencing and annotation.</title>
        <authorList>
            <consortium name="The Broad Institute Genomics Platform"/>
            <consortium name="The Broad Institute Genome Sequencing Center for Infectious Disease"/>
            <person name="Wu L."/>
            <person name="Ma J."/>
        </authorList>
    </citation>
    <scope>NUCLEOTIDE SEQUENCE [LARGE SCALE GENOMIC DNA]</scope>
    <source>
        <strain evidence="3">KCTC 52094</strain>
    </source>
</reference>
<sequence length="167" mass="17852">MTDSLTEIDENLLRRAFKLAQQAREQGHRPFGTVVASAGGRILAEGGSGGSSTRVLEHSEINTLRALEAAGTGRSVLASATIYCSAEPCPMCAGAIFESGIGRVVYGFSLNAVLRLRREQGEKGLSLSCRAVLQSADHPPGIIGPCLEDEASAAHREYWTRPMRESH</sequence>
<organism evidence="2 3">
    <name type="scientific">Teichococcus globiformis</name>
    <dbReference type="NCBI Taxonomy" id="2307229"/>
    <lineage>
        <taxon>Bacteria</taxon>
        <taxon>Pseudomonadati</taxon>
        <taxon>Pseudomonadota</taxon>
        <taxon>Alphaproteobacteria</taxon>
        <taxon>Acetobacterales</taxon>
        <taxon>Roseomonadaceae</taxon>
        <taxon>Roseomonas</taxon>
    </lineage>
</organism>
<dbReference type="Proteomes" id="UP001595593">
    <property type="component" value="Unassembled WGS sequence"/>
</dbReference>
<dbReference type="Gene3D" id="3.40.140.10">
    <property type="entry name" value="Cytidine Deaminase, domain 2"/>
    <property type="match status" value="1"/>
</dbReference>
<dbReference type="EMBL" id="JBHRTN010000018">
    <property type="protein sequence ID" value="MFC3126533.1"/>
    <property type="molecule type" value="Genomic_DNA"/>
</dbReference>
<accession>A0ABV7G4S0</accession>
<name>A0ABV7G4S0_9PROT</name>
<dbReference type="CDD" id="cd01285">
    <property type="entry name" value="nucleoside_deaminase"/>
    <property type="match status" value="1"/>
</dbReference>
<evidence type="ECO:0000313" key="2">
    <source>
        <dbReference type="EMBL" id="MFC3126533.1"/>
    </source>
</evidence>
<dbReference type="Pfam" id="PF00383">
    <property type="entry name" value="dCMP_cyt_deam_1"/>
    <property type="match status" value="1"/>
</dbReference>
<dbReference type="PANTHER" id="PTHR11079">
    <property type="entry name" value="CYTOSINE DEAMINASE FAMILY MEMBER"/>
    <property type="match status" value="1"/>
</dbReference>
<keyword evidence="3" id="KW-1185">Reference proteome</keyword>